<feature type="region of interest" description="Disordered" evidence="3">
    <location>
        <begin position="1"/>
        <end position="21"/>
    </location>
</feature>
<dbReference type="RefSeq" id="WP_094161027.1">
    <property type="nucleotide sequence ID" value="NZ_LT592171.1"/>
</dbReference>
<dbReference type="Proteomes" id="UP000214566">
    <property type="component" value="Unassembled WGS sequence"/>
</dbReference>
<organism evidence="6 7">
    <name type="scientific">Thiomonas delicata</name>
    <name type="common">Thiomonas cuprina</name>
    <dbReference type="NCBI Taxonomy" id="364030"/>
    <lineage>
        <taxon>Bacteria</taxon>
        <taxon>Pseudomonadati</taxon>
        <taxon>Pseudomonadota</taxon>
        <taxon>Betaproteobacteria</taxon>
        <taxon>Burkholderiales</taxon>
        <taxon>Thiomonas</taxon>
    </lineage>
</organism>
<evidence type="ECO:0000259" key="4">
    <source>
        <dbReference type="Pfam" id="PF10620"/>
    </source>
</evidence>
<dbReference type="GO" id="GO:0016779">
    <property type="term" value="F:nucleotidyltransferase activity"/>
    <property type="evidence" value="ECO:0007669"/>
    <property type="project" value="UniProtKB-KW"/>
</dbReference>
<dbReference type="InterPro" id="IPR017557">
    <property type="entry name" value="Holo-ACP_synthase"/>
</dbReference>
<dbReference type="OrthoDB" id="1275217at2"/>
<evidence type="ECO:0000313" key="7">
    <source>
        <dbReference type="Proteomes" id="UP000214566"/>
    </source>
</evidence>
<dbReference type="Pfam" id="PF10620">
    <property type="entry name" value="MdcG"/>
    <property type="match status" value="1"/>
</dbReference>
<keyword evidence="1 6" id="KW-0808">Transferase</keyword>
<dbReference type="InterPro" id="IPR048903">
    <property type="entry name" value="MdcG_N"/>
</dbReference>
<feature type="domain" description="Phosphoribosyl-dephospho-CoA transferase MdcG N-terminal" evidence="5">
    <location>
        <begin position="27"/>
        <end position="99"/>
    </location>
</feature>
<dbReference type="EC" id="2.7.7.66" evidence="6"/>
<proteinExistence type="predicted"/>
<dbReference type="InterPro" id="IPR049180">
    <property type="entry name" value="MdcG_C"/>
</dbReference>
<evidence type="ECO:0000256" key="2">
    <source>
        <dbReference type="ARBA" id="ARBA00022695"/>
    </source>
</evidence>
<evidence type="ECO:0000256" key="3">
    <source>
        <dbReference type="SAM" id="MobiDB-lite"/>
    </source>
</evidence>
<name>A0A238D6G0_THIDL</name>
<dbReference type="Pfam" id="PF20866">
    <property type="entry name" value="MdcG_N"/>
    <property type="match status" value="1"/>
</dbReference>
<evidence type="ECO:0000259" key="5">
    <source>
        <dbReference type="Pfam" id="PF20866"/>
    </source>
</evidence>
<dbReference type="EMBL" id="FLMQ01000056">
    <property type="protein sequence ID" value="SBP88734.1"/>
    <property type="molecule type" value="Genomic_DNA"/>
</dbReference>
<evidence type="ECO:0000256" key="1">
    <source>
        <dbReference type="ARBA" id="ARBA00022679"/>
    </source>
</evidence>
<gene>
    <name evidence="6" type="primary">mdcG</name>
    <name evidence="6" type="ORF">THIARS_70354</name>
</gene>
<protein>
    <submittedName>
        <fullName evidence="6">Phosphoribosyl-dephospho-CoA transferase</fullName>
        <ecNumber evidence="6">2.7.7.66</ecNumber>
    </submittedName>
</protein>
<dbReference type="NCBIfam" id="TIGR03135">
    <property type="entry name" value="malonate_mdcG"/>
    <property type="match status" value="1"/>
</dbReference>
<sequence>MAETPFALHAPPRSPVPGRAPWSGVEPHDLLHLRRPDAVQFDAPPPPWVGLALRHVPWVVVRRAAARDGLLPVGIRGETRDLRCAAWVAPEDVDRVLSPHALRCRIACLSAARMSLPAARALVAVERAWATWALPWGPGGSLGFELATGWPTVGRDSDLDLVVHARNPLSRTEARRRLDALPALGARIDVQMETPAGVVALAEFAGQGDGAILLRGRHGPHLVRDPWDWIAADRPQ</sequence>
<keyword evidence="7" id="KW-1185">Reference proteome</keyword>
<reference evidence="6 7" key="1">
    <citation type="submission" date="2016-06" db="EMBL/GenBank/DDBJ databases">
        <authorList>
            <person name="Kjaerup R.B."/>
            <person name="Dalgaard T.S."/>
            <person name="Juul-Madsen H.R."/>
        </authorList>
    </citation>
    <scope>NUCLEOTIDE SEQUENCE [LARGE SCALE GENOMIC DNA]</scope>
    <source>
        <strain evidence="6 7">DSM 16361</strain>
    </source>
</reference>
<keyword evidence="2 6" id="KW-0548">Nucleotidyltransferase</keyword>
<evidence type="ECO:0000313" key="6">
    <source>
        <dbReference type="EMBL" id="SBP88734.1"/>
    </source>
</evidence>
<dbReference type="AlphaFoldDB" id="A0A238D6G0"/>
<accession>A0A238D6G0</accession>
<feature type="domain" description="Phosphoribosyl-dephospho-CoA transferase MdcG C-terminal" evidence="4">
    <location>
        <begin position="112"/>
        <end position="226"/>
    </location>
</feature>
<dbReference type="NCBIfam" id="NF002332">
    <property type="entry name" value="PRK01293.1"/>
    <property type="match status" value="1"/>
</dbReference>